<feature type="domain" description="V-ATPase proteolipid subunit C-like" evidence="6">
    <location>
        <begin position="85"/>
        <end position="140"/>
    </location>
</feature>
<accession>A0A968GIK3</accession>
<dbReference type="GO" id="GO:0033177">
    <property type="term" value="C:proton-transporting two-sector ATPase complex, proton-transporting domain"/>
    <property type="evidence" value="ECO:0007669"/>
    <property type="project" value="InterPro"/>
</dbReference>
<evidence type="ECO:0000256" key="2">
    <source>
        <dbReference type="ARBA" id="ARBA00022692"/>
    </source>
</evidence>
<evidence type="ECO:0000256" key="5">
    <source>
        <dbReference type="SAM" id="Phobius"/>
    </source>
</evidence>
<keyword evidence="4 5" id="KW-0472">Membrane</keyword>
<keyword evidence="3 5" id="KW-1133">Transmembrane helix</keyword>
<dbReference type="NCBIfam" id="NF005174">
    <property type="entry name" value="PRK06649.1"/>
    <property type="match status" value="1"/>
</dbReference>
<dbReference type="Pfam" id="PF00137">
    <property type="entry name" value="ATP-synt_C"/>
    <property type="match status" value="2"/>
</dbReference>
<gene>
    <name evidence="7" type="ORF">HCT48_05295</name>
</gene>
<evidence type="ECO:0000259" key="6">
    <source>
        <dbReference type="Pfam" id="PF00137"/>
    </source>
</evidence>
<dbReference type="RefSeq" id="WP_167695714.1">
    <property type="nucleotide sequence ID" value="NZ_CP118181.1"/>
</dbReference>
<dbReference type="AlphaFoldDB" id="A0A968GIK3"/>
<dbReference type="SUPFAM" id="SSF81333">
    <property type="entry name" value="F1F0 ATP synthase subunit C"/>
    <property type="match status" value="1"/>
</dbReference>
<protein>
    <submittedName>
        <fullName evidence="7">V-type ATP synthase subunit K</fullName>
    </submittedName>
</protein>
<evidence type="ECO:0000256" key="4">
    <source>
        <dbReference type="ARBA" id="ARBA00023136"/>
    </source>
</evidence>
<feature type="domain" description="V-ATPase proteolipid subunit C-like" evidence="6">
    <location>
        <begin position="10"/>
        <end position="67"/>
    </location>
</feature>
<dbReference type="Gene3D" id="1.20.120.610">
    <property type="entry name" value="lithium bound rotor ring of v- atpase"/>
    <property type="match status" value="1"/>
</dbReference>
<reference evidence="7" key="1">
    <citation type="submission" date="2020-03" db="EMBL/GenBank/DDBJ databases">
        <title>Spirochaetal bacteria isolated from arthropods constitute a novel genus Entomospira genus novum within the order Spirochaetales.</title>
        <authorList>
            <person name="Grana-Miraglia L."/>
            <person name="Sikutova S."/>
            <person name="Fingerle V."/>
            <person name="Sing A."/>
            <person name="Castillo-Ramirez S."/>
            <person name="Margos G."/>
            <person name="Rudolf I."/>
        </authorList>
    </citation>
    <scope>NUCLEOTIDE SEQUENCE</scope>
    <source>
        <strain evidence="7">BR149</strain>
    </source>
</reference>
<feature type="transmembrane region" description="Helical" evidence="5">
    <location>
        <begin position="78"/>
        <end position="99"/>
    </location>
</feature>
<dbReference type="Proteomes" id="UP000778951">
    <property type="component" value="Unassembled WGS sequence"/>
</dbReference>
<keyword evidence="8" id="KW-1185">Reference proteome</keyword>
<comment type="caution">
    <text evidence="7">The sequence shown here is derived from an EMBL/GenBank/DDBJ whole genome shotgun (WGS) entry which is preliminary data.</text>
</comment>
<organism evidence="7 8">
    <name type="scientific">Entomospira culicis</name>
    <dbReference type="NCBI Taxonomy" id="2719989"/>
    <lineage>
        <taxon>Bacteria</taxon>
        <taxon>Pseudomonadati</taxon>
        <taxon>Spirochaetota</taxon>
        <taxon>Spirochaetia</taxon>
        <taxon>Spirochaetales</taxon>
        <taxon>Spirochaetaceae</taxon>
        <taxon>Entomospira</taxon>
    </lineage>
</organism>
<name>A0A968GIK3_9SPIO</name>
<dbReference type="InterPro" id="IPR035921">
    <property type="entry name" value="F/V-ATP_Csub_sf"/>
</dbReference>
<sequence>MNDLLFSGFYLAFAIASIGSGIGIGIAAQGAVGAWKKALLSGKRANAAMLILVSFPLSQTFYGMVVMNDLSANVAPHAPALAGTIGLFGGLAIAIAGILQGKVAAYACDALGETGKGFGSYVIVLGIIETVALFAMVFSLGFGKLFS</sequence>
<feature type="transmembrane region" description="Helical" evidence="5">
    <location>
        <begin position="120"/>
        <end position="142"/>
    </location>
</feature>
<evidence type="ECO:0000256" key="1">
    <source>
        <dbReference type="ARBA" id="ARBA00004141"/>
    </source>
</evidence>
<comment type="subcellular location">
    <subcellularLocation>
        <location evidence="1">Membrane</location>
        <topology evidence="1">Multi-pass membrane protein</topology>
    </subcellularLocation>
</comment>
<evidence type="ECO:0000313" key="8">
    <source>
        <dbReference type="Proteomes" id="UP000778951"/>
    </source>
</evidence>
<feature type="transmembrane region" description="Helical" evidence="5">
    <location>
        <begin position="47"/>
        <end position="66"/>
    </location>
</feature>
<evidence type="ECO:0000313" key="7">
    <source>
        <dbReference type="EMBL" id="NIZ69629.1"/>
    </source>
</evidence>
<proteinExistence type="predicted"/>
<dbReference type="GO" id="GO:0015078">
    <property type="term" value="F:proton transmembrane transporter activity"/>
    <property type="evidence" value="ECO:0007669"/>
    <property type="project" value="InterPro"/>
</dbReference>
<dbReference type="InterPro" id="IPR002379">
    <property type="entry name" value="ATPase_proteolipid_c-like_dom"/>
</dbReference>
<evidence type="ECO:0000256" key="3">
    <source>
        <dbReference type="ARBA" id="ARBA00022989"/>
    </source>
</evidence>
<keyword evidence="2 5" id="KW-0812">Transmembrane</keyword>
<dbReference type="EMBL" id="JAATLM010000001">
    <property type="protein sequence ID" value="NIZ69629.1"/>
    <property type="molecule type" value="Genomic_DNA"/>
</dbReference>
<feature type="transmembrane region" description="Helical" evidence="5">
    <location>
        <begin position="12"/>
        <end position="35"/>
    </location>
</feature>